<dbReference type="CDD" id="cd17480">
    <property type="entry name" value="MFS_SLC40A1_like"/>
    <property type="match status" value="1"/>
</dbReference>
<feature type="transmembrane region" description="Helical" evidence="12">
    <location>
        <begin position="15"/>
        <end position="35"/>
    </location>
</feature>
<evidence type="ECO:0000256" key="10">
    <source>
        <dbReference type="ARBA" id="ARBA00023242"/>
    </source>
</evidence>
<evidence type="ECO:0000256" key="6">
    <source>
        <dbReference type="ARBA" id="ARBA00023015"/>
    </source>
</evidence>
<dbReference type="Proteomes" id="UP000215305">
    <property type="component" value="Unassembled WGS sequence"/>
</dbReference>
<reference evidence="14" key="1">
    <citation type="submission" date="2018-08" db="EMBL/GenBank/DDBJ databases">
        <title>Draft genome sequence of azole-resistant Aspergillus thermomutatus (Neosartorya pseudofischeri) strain HMR AF 39, isolated from a human nasal aspirate.</title>
        <authorList>
            <person name="Parent-Michaud M."/>
            <person name="Dufresne P.J."/>
            <person name="Fournier E."/>
            <person name="Martineau C."/>
            <person name="Moreira S."/>
            <person name="Perkins V."/>
            <person name="De Repentigny L."/>
            <person name="Dufresne S.F."/>
        </authorList>
    </citation>
    <scope>NUCLEOTIDE SEQUENCE [LARGE SCALE GENOMIC DNA]</scope>
    <source>
        <strain evidence="14">HMR AF 39</strain>
    </source>
</reference>
<accession>A0A397HU46</accession>
<feature type="compositionally biased region" description="Polar residues" evidence="11">
    <location>
        <begin position="524"/>
        <end position="543"/>
    </location>
</feature>
<feature type="region of interest" description="Disordered" evidence="11">
    <location>
        <begin position="154"/>
        <end position="174"/>
    </location>
</feature>
<feature type="transmembrane region" description="Helical" evidence="12">
    <location>
        <begin position="199"/>
        <end position="225"/>
    </location>
</feature>
<dbReference type="GO" id="GO:0008270">
    <property type="term" value="F:zinc ion binding"/>
    <property type="evidence" value="ECO:0007669"/>
    <property type="project" value="InterPro"/>
</dbReference>
<feature type="transmembrane region" description="Helical" evidence="12">
    <location>
        <begin position="41"/>
        <end position="60"/>
    </location>
</feature>
<sequence>MDRSNRLVAIRHSIVWQRVPVAVSCACFVALLMPSFRDSELIVSILFFAVVLLACMEKLAATANTVAVERDWVIIVSDTLALRRQDLNASMRRIDLFCKLVAPVVISLFDSLSTKVAVWTVLGVNVFCVFIEYIAIAQVYKAIPELARTSSVPTDYGSEAVEDGPEHSPTPSQQSMIGSAMHLVKQAALPWQEYVSSPVFLASFALSLLYLTVLSFGTTMVTYLLHTGFDPLQVSCMRIGAVIAELSGTWAAPFIMGKIGPIRSGLWFLNWQLGCLATAAAAFALYDSNSRLVAVSLILGVALSRIGLWGFDLSVQFLVQEGVEEDARGRFSSTEMGVQNVFEMLSFATTIVFPLPEQFECPVFISYGAIALAAICFAAYAPPRARGLGRSGPRRRSGCLTCRARKVRCDEAKPICANCTRLRLGCVYRTIVPAAVPRPANGHTAAVKGNPTANTFQRPDASYFSTVLRPDGQQTYRPQHVADASQLPPVDNGATSSGPFDMLGFMSEITSELERKHLDLTNGLSEFPNATSSKASDDTTNVPHTDRSMSWDSSVYSKRTQSQSPATDGMWPETGAAYEEHLLAYFLHSEPPPTIFGPVNLEWKYVREIIAAQSRDFRPLRNSIYCFAEVHKAIKEGNQHNSASTYHQQASLEGQSYIFGHVDEPTLGKVFTTVFLLMLSESLSSPDLGRHSTSFLHSAYLLLQRFHDQIQSWTGFGRLVVSWVSLLDVKSLIAGRDGDPLIELGSLAELSTAQNESSGAVSGQSSISSGIMEDRPVDKKVTEDYLLSKPGYLVYDAIVGPAFRFFVQAQQIIRRIVCIDLHHRSRGTLGDEFEVLQIAHRVGADLETLWNCRPPVLDVYDRPEELLDSLSRSVADEVCRTFRQYVANFLAIFIYLHRVAFAIYPRTDRVNRAVDQIIQLATAESASTQRHLPVSFFWPLFIAGLEGTLTQRRWIVQEMQRMAACDSEVTQRHPNASKVLFLLEEMTRRQDASRTWADSRCVRRELFTDFYVLI</sequence>
<dbReference type="Gene3D" id="4.10.240.10">
    <property type="entry name" value="Zn(2)-C6 fungal-type DNA-binding domain"/>
    <property type="match status" value="1"/>
</dbReference>
<evidence type="ECO:0000256" key="9">
    <source>
        <dbReference type="ARBA" id="ARBA00023163"/>
    </source>
</evidence>
<evidence type="ECO:0000313" key="14">
    <source>
        <dbReference type="EMBL" id="RHZ66532.1"/>
    </source>
</evidence>
<evidence type="ECO:0000256" key="12">
    <source>
        <dbReference type="SAM" id="Phobius"/>
    </source>
</evidence>
<name>A0A397HU46_ASPTH</name>
<dbReference type="PANTHER" id="PTHR11660:SF57">
    <property type="entry name" value="SOLUTE CARRIER FAMILY 40 MEMBER"/>
    <property type="match status" value="1"/>
</dbReference>
<keyword evidence="15" id="KW-1185">Reference proteome</keyword>
<dbReference type="CDD" id="cd00067">
    <property type="entry name" value="GAL4"/>
    <property type="match status" value="1"/>
</dbReference>
<protein>
    <recommendedName>
        <fullName evidence="13">Zn(2)-C6 fungal-type domain-containing protein</fullName>
    </recommendedName>
</protein>
<feature type="transmembrane region" description="Helical" evidence="12">
    <location>
        <begin position="116"/>
        <end position="136"/>
    </location>
</feature>
<evidence type="ECO:0000313" key="15">
    <source>
        <dbReference type="Proteomes" id="UP000215305"/>
    </source>
</evidence>
<dbReference type="InterPro" id="IPR036259">
    <property type="entry name" value="MFS_trans_sf"/>
</dbReference>
<dbReference type="InterPro" id="IPR001138">
    <property type="entry name" value="Zn2Cys6_DnaBD"/>
</dbReference>
<comment type="caution">
    <text evidence="14">The sequence shown here is derived from an EMBL/GenBank/DDBJ whole genome shotgun (WGS) entry which is preliminary data.</text>
</comment>
<evidence type="ECO:0000256" key="8">
    <source>
        <dbReference type="ARBA" id="ARBA00023136"/>
    </source>
</evidence>
<dbReference type="Pfam" id="PF00172">
    <property type="entry name" value="Zn_clus"/>
    <property type="match status" value="1"/>
</dbReference>
<evidence type="ECO:0000256" key="1">
    <source>
        <dbReference type="ARBA" id="ARBA00004141"/>
    </source>
</evidence>
<dbReference type="EMBL" id="NKHU02000011">
    <property type="protein sequence ID" value="RHZ66532.1"/>
    <property type="molecule type" value="Genomic_DNA"/>
</dbReference>
<dbReference type="AlphaFoldDB" id="A0A397HU46"/>
<evidence type="ECO:0000256" key="2">
    <source>
        <dbReference type="ARBA" id="ARBA00006279"/>
    </source>
</evidence>
<feature type="transmembrane region" description="Helical" evidence="12">
    <location>
        <begin position="237"/>
        <end position="256"/>
    </location>
</feature>
<dbReference type="OrthoDB" id="648861at2759"/>
<keyword evidence="6" id="KW-0805">Transcription regulation</keyword>
<keyword evidence="9" id="KW-0804">Transcription</keyword>
<keyword evidence="10" id="KW-0539">Nucleus</keyword>
<dbReference type="GO" id="GO:0016020">
    <property type="term" value="C:membrane"/>
    <property type="evidence" value="ECO:0007669"/>
    <property type="project" value="UniProtKB-SubCell"/>
</dbReference>
<feature type="region of interest" description="Disordered" evidence="11">
    <location>
        <begin position="524"/>
        <end position="570"/>
    </location>
</feature>
<evidence type="ECO:0000256" key="5">
    <source>
        <dbReference type="ARBA" id="ARBA00022989"/>
    </source>
</evidence>
<dbReference type="PROSITE" id="PS50048">
    <property type="entry name" value="ZN2_CY6_FUNGAL_2"/>
    <property type="match status" value="1"/>
</dbReference>
<dbReference type="SUPFAM" id="SSF103473">
    <property type="entry name" value="MFS general substrate transporter"/>
    <property type="match status" value="1"/>
</dbReference>
<dbReference type="STRING" id="41047.A0A397HU46"/>
<keyword evidence="5 12" id="KW-1133">Transmembrane helix</keyword>
<comment type="similarity">
    <text evidence="2">Belongs to the ferroportin (FP) (TC 2.A.100) family. SLC40A subfamily.</text>
</comment>
<dbReference type="VEuPathDB" id="FungiDB:CDV56_109513"/>
<dbReference type="InterPro" id="IPR009716">
    <property type="entry name" value="Ferroportin-1"/>
</dbReference>
<evidence type="ECO:0000256" key="11">
    <source>
        <dbReference type="SAM" id="MobiDB-lite"/>
    </source>
</evidence>
<dbReference type="PROSITE" id="PS00463">
    <property type="entry name" value="ZN2_CY6_FUNGAL_1"/>
    <property type="match status" value="1"/>
</dbReference>
<dbReference type="SMART" id="SM00066">
    <property type="entry name" value="GAL4"/>
    <property type="match status" value="1"/>
</dbReference>
<dbReference type="GO" id="GO:0003677">
    <property type="term" value="F:DNA binding"/>
    <property type="evidence" value="ECO:0007669"/>
    <property type="project" value="UniProtKB-KW"/>
</dbReference>
<dbReference type="Pfam" id="PF11951">
    <property type="entry name" value="Fungal_trans_2"/>
    <property type="match status" value="1"/>
</dbReference>
<feature type="compositionally biased region" description="Polar residues" evidence="11">
    <location>
        <begin position="550"/>
        <end position="566"/>
    </location>
</feature>
<feature type="transmembrane region" description="Helical" evidence="12">
    <location>
        <begin position="293"/>
        <end position="311"/>
    </location>
</feature>
<feature type="domain" description="Zn(2)-C6 fungal-type" evidence="13">
    <location>
        <begin position="398"/>
        <end position="428"/>
    </location>
</feature>
<dbReference type="PANTHER" id="PTHR11660">
    <property type="entry name" value="SOLUTE CARRIER FAMILY 40 MEMBER"/>
    <property type="match status" value="1"/>
</dbReference>
<keyword evidence="7" id="KW-0238">DNA-binding</keyword>
<proteinExistence type="inferred from homology"/>
<keyword evidence="4 12" id="KW-0812">Transmembrane</keyword>
<feature type="transmembrane region" description="Helical" evidence="12">
    <location>
        <begin position="268"/>
        <end position="286"/>
    </location>
</feature>
<gene>
    <name evidence="14" type="ORF">CDV56_109513</name>
</gene>
<dbReference type="RefSeq" id="XP_026618310.1">
    <property type="nucleotide sequence ID" value="XM_026763132.1"/>
</dbReference>
<evidence type="ECO:0000259" key="13">
    <source>
        <dbReference type="PROSITE" id="PS50048"/>
    </source>
</evidence>
<dbReference type="GO" id="GO:0005381">
    <property type="term" value="F:iron ion transmembrane transporter activity"/>
    <property type="evidence" value="ECO:0007669"/>
    <property type="project" value="InterPro"/>
</dbReference>
<dbReference type="GO" id="GO:0000981">
    <property type="term" value="F:DNA-binding transcription factor activity, RNA polymerase II-specific"/>
    <property type="evidence" value="ECO:0007669"/>
    <property type="project" value="InterPro"/>
</dbReference>
<dbReference type="GeneID" id="38131487"/>
<evidence type="ECO:0000256" key="4">
    <source>
        <dbReference type="ARBA" id="ARBA00022692"/>
    </source>
</evidence>
<dbReference type="InterPro" id="IPR036864">
    <property type="entry name" value="Zn2-C6_fun-type_DNA-bd_sf"/>
</dbReference>
<dbReference type="SUPFAM" id="SSF57701">
    <property type="entry name" value="Zn2/Cys6 DNA-binding domain"/>
    <property type="match status" value="1"/>
</dbReference>
<dbReference type="InterPro" id="IPR021858">
    <property type="entry name" value="Fun_TF"/>
</dbReference>
<keyword evidence="3" id="KW-0813">Transport</keyword>
<keyword evidence="8 12" id="KW-0472">Membrane</keyword>
<evidence type="ECO:0000256" key="7">
    <source>
        <dbReference type="ARBA" id="ARBA00023125"/>
    </source>
</evidence>
<evidence type="ECO:0000256" key="3">
    <source>
        <dbReference type="ARBA" id="ARBA00022448"/>
    </source>
</evidence>
<comment type="subcellular location">
    <subcellularLocation>
        <location evidence="1">Membrane</location>
        <topology evidence="1">Multi-pass membrane protein</topology>
    </subcellularLocation>
</comment>
<dbReference type="Pfam" id="PF06963">
    <property type="entry name" value="FPN1"/>
    <property type="match status" value="1"/>
</dbReference>
<organism evidence="14 15">
    <name type="scientific">Aspergillus thermomutatus</name>
    <name type="common">Neosartorya pseudofischeri</name>
    <dbReference type="NCBI Taxonomy" id="41047"/>
    <lineage>
        <taxon>Eukaryota</taxon>
        <taxon>Fungi</taxon>
        <taxon>Dikarya</taxon>
        <taxon>Ascomycota</taxon>
        <taxon>Pezizomycotina</taxon>
        <taxon>Eurotiomycetes</taxon>
        <taxon>Eurotiomycetidae</taxon>
        <taxon>Eurotiales</taxon>
        <taxon>Aspergillaceae</taxon>
        <taxon>Aspergillus</taxon>
        <taxon>Aspergillus subgen. Fumigati</taxon>
    </lineage>
</organism>